<evidence type="ECO:0000256" key="6">
    <source>
        <dbReference type="ARBA" id="ARBA00023136"/>
    </source>
</evidence>
<dbReference type="Proteomes" id="UP001529256">
    <property type="component" value="Unassembled WGS sequence"/>
</dbReference>
<name>A0ABT7V0P8_9ACTN</name>
<keyword evidence="3" id="KW-1003">Cell membrane</keyword>
<gene>
    <name evidence="9" type="ORF">QUW25_00460</name>
</gene>
<feature type="transmembrane region" description="Helical" evidence="7">
    <location>
        <begin position="185"/>
        <end position="203"/>
    </location>
</feature>
<feature type="transmembrane region" description="Helical" evidence="7">
    <location>
        <begin position="12"/>
        <end position="30"/>
    </location>
</feature>
<keyword evidence="4 7" id="KW-0812">Transmembrane</keyword>
<proteinExistence type="inferred from homology"/>
<reference evidence="9 10" key="3">
    <citation type="submission" date="2023-06" db="EMBL/GenBank/DDBJ databases">
        <authorList>
            <person name="Zeman M."/>
            <person name="Kubasova T."/>
            <person name="Jahodarova E."/>
            <person name="Nykrynova M."/>
            <person name="Rychlik I."/>
        </authorList>
    </citation>
    <scope>NUCLEOTIDE SEQUENCE [LARGE SCALE GENOMIC DNA]</scope>
    <source>
        <strain evidence="9 10">153_Feed</strain>
    </source>
</reference>
<organism evidence="9 10">
    <name type="scientific">Thermophilibacter provencensis</name>
    <dbReference type="NCBI Taxonomy" id="1852386"/>
    <lineage>
        <taxon>Bacteria</taxon>
        <taxon>Bacillati</taxon>
        <taxon>Actinomycetota</taxon>
        <taxon>Coriobacteriia</taxon>
        <taxon>Coriobacteriales</taxon>
        <taxon>Atopobiaceae</taxon>
        <taxon>Thermophilibacter</taxon>
    </lineage>
</organism>
<sequence length="343" mass="38661">MEQKKKVSSGRVLYFDLLNIAAALGVVYLHCNGMVHSFQGGGGWVFGLVIECVFYWAVPVFFMLTGATLIGYRKRYDTKAFFAHRFTRVVVPFLAWSLIWYLLLPGVNGGSCGLLEFVQKVAVGKIVSVYWFIYPLIGIYLSMPLLSLLDGRYSTQLYLICATFVLESLVFPLASQFGFQIGKPFVVSSASSYVMFVLLGNWLENNDLNKKQRILAYAFGAFGLLYRFVYTLVSSEAAGEVDRQWFLYCGFPSVFLAIAVFVWFKYHDWSFLQTKAPTIAKVASCTFGVYLIHYEVIHQICFERMGISGGSVLFRLFGAPIVFAAVALGVYLLKRIPVVRRIV</sequence>
<feature type="domain" description="Acyltransferase 3" evidence="8">
    <location>
        <begin position="13"/>
        <end position="330"/>
    </location>
</feature>
<dbReference type="RefSeq" id="WP_289510267.1">
    <property type="nucleotide sequence ID" value="NZ_JAUDEA010000001.1"/>
</dbReference>
<feature type="transmembrane region" description="Helical" evidence="7">
    <location>
        <begin position="215"/>
        <end position="233"/>
    </location>
</feature>
<evidence type="ECO:0000256" key="7">
    <source>
        <dbReference type="SAM" id="Phobius"/>
    </source>
</evidence>
<keyword evidence="5 7" id="KW-1133">Transmembrane helix</keyword>
<dbReference type="GO" id="GO:0016746">
    <property type="term" value="F:acyltransferase activity"/>
    <property type="evidence" value="ECO:0007669"/>
    <property type="project" value="UniProtKB-KW"/>
</dbReference>
<keyword evidence="6 7" id="KW-0472">Membrane</keyword>
<keyword evidence="9" id="KW-0012">Acyltransferase</keyword>
<reference evidence="9 10" key="2">
    <citation type="submission" date="2023-06" db="EMBL/GenBank/DDBJ databases">
        <title>Identification and characterization of horizontal gene transfer across gut microbiota members of farm animals based on homology search.</title>
        <authorList>
            <person name="Schwarzerova J."/>
            <person name="Nykrynova M."/>
            <person name="Jureckova K."/>
            <person name="Cejkova D."/>
            <person name="Rychlik I."/>
        </authorList>
    </citation>
    <scope>NUCLEOTIDE SEQUENCE [LARGE SCALE GENOMIC DNA]</scope>
    <source>
        <strain evidence="9 10">153_Feed</strain>
    </source>
</reference>
<evidence type="ECO:0000256" key="2">
    <source>
        <dbReference type="ARBA" id="ARBA00007400"/>
    </source>
</evidence>
<evidence type="ECO:0000313" key="10">
    <source>
        <dbReference type="Proteomes" id="UP001529256"/>
    </source>
</evidence>
<dbReference type="PANTHER" id="PTHR40074">
    <property type="entry name" value="O-ACETYLTRANSFERASE WECH"/>
    <property type="match status" value="1"/>
</dbReference>
<feature type="transmembrane region" description="Helical" evidence="7">
    <location>
        <begin position="276"/>
        <end position="293"/>
    </location>
</feature>
<dbReference type="PANTHER" id="PTHR40074:SF2">
    <property type="entry name" value="O-ACETYLTRANSFERASE WECH"/>
    <property type="match status" value="1"/>
</dbReference>
<evidence type="ECO:0000256" key="3">
    <source>
        <dbReference type="ARBA" id="ARBA00022475"/>
    </source>
</evidence>
<accession>A0ABT7V0P8</accession>
<feature type="transmembrane region" description="Helical" evidence="7">
    <location>
        <begin position="86"/>
        <end position="103"/>
    </location>
</feature>
<evidence type="ECO:0000256" key="5">
    <source>
        <dbReference type="ARBA" id="ARBA00022989"/>
    </source>
</evidence>
<feature type="transmembrane region" description="Helical" evidence="7">
    <location>
        <begin position="157"/>
        <end position="179"/>
    </location>
</feature>
<dbReference type="Pfam" id="PF01757">
    <property type="entry name" value="Acyl_transf_3"/>
    <property type="match status" value="1"/>
</dbReference>
<evidence type="ECO:0000259" key="8">
    <source>
        <dbReference type="Pfam" id="PF01757"/>
    </source>
</evidence>
<keyword evidence="9" id="KW-0808">Transferase</keyword>
<comment type="caution">
    <text evidence="9">The sequence shown here is derived from an EMBL/GenBank/DDBJ whole genome shotgun (WGS) entry which is preliminary data.</text>
</comment>
<keyword evidence="10" id="KW-1185">Reference proteome</keyword>
<protein>
    <submittedName>
        <fullName evidence="9">Acyltransferase family protein</fullName>
    </submittedName>
</protein>
<evidence type="ECO:0000313" key="9">
    <source>
        <dbReference type="EMBL" id="MDM8270163.1"/>
    </source>
</evidence>
<feature type="transmembrane region" description="Helical" evidence="7">
    <location>
        <begin position="313"/>
        <end position="333"/>
    </location>
</feature>
<comment type="similarity">
    <text evidence="2">Belongs to the acyltransferase 3 family.</text>
</comment>
<dbReference type="InterPro" id="IPR002656">
    <property type="entry name" value="Acyl_transf_3_dom"/>
</dbReference>
<feature type="transmembrane region" description="Helical" evidence="7">
    <location>
        <begin position="245"/>
        <end position="264"/>
    </location>
</feature>
<reference evidence="10" key="1">
    <citation type="submission" date="2023-06" db="EMBL/GenBank/DDBJ databases">
        <title>Identification and characterization of horizontal gene transfer across gut microbiota members of farm animals based on homology search.</title>
        <authorList>
            <person name="Zeman M."/>
            <person name="Kubasova T."/>
            <person name="Jahodarova E."/>
            <person name="Nykrynova M."/>
            <person name="Rychlik I."/>
        </authorList>
    </citation>
    <scope>NUCLEOTIDE SEQUENCE [LARGE SCALE GENOMIC DNA]</scope>
    <source>
        <strain evidence="10">153_Feed</strain>
    </source>
</reference>
<dbReference type="EMBL" id="JAUDEA010000001">
    <property type="protein sequence ID" value="MDM8270163.1"/>
    <property type="molecule type" value="Genomic_DNA"/>
</dbReference>
<feature type="transmembrane region" description="Helical" evidence="7">
    <location>
        <begin position="42"/>
        <end position="65"/>
    </location>
</feature>
<feature type="transmembrane region" description="Helical" evidence="7">
    <location>
        <begin position="123"/>
        <end position="145"/>
    </location>
</feature>
<evidence type="ECO:0000256" key="1">
    <source>
        <dbReference type="ARBA" id="ARBA00004651"/>
    </source>
</evidence>
<evidence type="ECO:0000256" key="4">
    <source>
        <dbReference type="ARBA" id="ARBA00022692"/>
    </source>
</evidence>
<comment type="subcellular location">
    <subcellularLocation>
        <location evidence="1">Cell membrane</location>
        <topology evidence="1">Multi-pass membrane protein</topology>
    </subcellularLocation>
</comment>